<feature type="domain" description="CRISPR type III-associated protein" evidence="7">
    <location>
        <begin position="5"/>
        <end position="307"/>
    </location>
</feature>
<evidence type="ECO:0000256" key="4">
    <source>
        <dbReference type="ARBA" id="ARBA00022884"/>
    </source>
</evidence>
<dbReference type="InterPro" id="IPR005537">
    <property type="entry name" value="RAMP_III_fam"/>
</dbReference>
<keyword evidence="4" id="KW-0694">RNA-binding</keyword>
<sequence length="358" mass="42242">MKLNITTITPTIVRSGEEISTVSECIIEGDNLYIVNKDKLINFLKTKKDNVKIIEELSKTVLEGQNLKGFLDKNNIPINEVCEPPLKLSEKMDDYRRKSVYLPMTSLKRAFIPGSTIKGILRSALLFHYYLSTKKEPPHRGDSKKDNSPYIGEDVLRNENKISTDIMKYVIVRDSSSINFEELRAYKIQRIPHRKLWQIIIAIPPQRKFSIEICIKKDKNYNGPGFWREFFEKDSEVKLWEYLKDYSNRLIDKELEILENLRRKNSGNENDGERKKIFDDFIKHYEEIQKRMFNKNVIFIPIGFGKTYYFNSLGYFLSSNVPIRRKNVDLKFYPSTRWAVEINEKYYPLGWCALTRSE</sequence>
<dbReference type="PANTHER" id="PTHR38007">
    <property type="entry name" value="CRISPR SYSTEM CMS PROTEIN CSM5"/>
    <property type="match status" value="1"/>
</dbReference>
<dbReference type="EMBL" id="DTDV01000002">
    <property type="protein sequence ID" value="HGK22912.1"/>
    <property type="molecule type" value="Genomic_DNA"/>
</dbReference>
<dbReference type="GO" id="GO:0051607">
    <property type="term" value="P:defense response to virus"/>
    <property type="evidence" value="ECO:0007669"/>
    <property type="project" value="UniProtKB-KW"/>
</dbReference>
<evidence type="ECO:0000313" key="8">
    <source>
        <dbReference type="EMBL" id="HGK22912.1"/>
    </source>
</evidence>
<evidence type="ECO:0000256" key="2">
    <source>
        <dbReference type="ARBA" id="ARBA00006680"/>
    </source>
</evidence>
<gene>
    <name evidence="8" type="primary">csm5</name>
    <name evidence="8" type="ORF">ENU78_00430</name>
</gene>
<evidence type="ECO:0000256" key="1">
    <source>
        <dbReference type="ARBA" id="ARBA00003088"/>
    </source>
</evidence>
<accession>A0A7V3ZH56</accession>
<name>A0A7V3ZH56_DICTH</name>
<evidence type="ECO:0000256" key="3">
    <source>
        <dbReference type="ARBA" id="ARBA00016113"/>
    </source>
</evidence>
<dbReference type="NCBIfam" id="TIGR01899">
    <property type="entry name" value="cas_TM1807_csm5"/>
    <property type="match status" value="1"/>
</dbReference>
<dbReference type="GO" id="GO:0003723">
    <property type="term" value="F:RNA binding"/>
    <property type="evidence" value="ECO:0007669"/>
    <property type="project" value="UniProtKB-KW"/>
</dbReference>
<comment type="function">
    <text evidence="1">This subunit might be involved in maturation of a crRNA intermediate to its mature form.</text>
</comment>
<organism evidence="8">
    <name type="scientific">Dictyoglomus thermophilum</name>
    <dbReference type="NCBI Taxonomy" id="14"/>
    <lineage>
        <taxon>Bacteria</taxon>
        <taxon>Pseudomonadati</taxon>
        <taxon>Dictyoglomota</taxon>
        <taxon>Dictyoglomia</taxon>
        <taxon>Dictyoglomales</taxon>
        <taxon>Dictyoglomaceae</taxon>
        <taxon>Dictyoglomus</taxon>
    </lineage>
</organism>
<evidence type="ECO:0000256" key="6">
    <source>
        <dbReference type="ARBA" id="ARBA00031720"/>
    </source>
</evidence>
<dbReference type="PANTHER" id="PTHR38007:SF1">
    <property type="entry name" value="CRISPR SYSTEM CMS PROTEIN CSM5"/>
    <property type="match status" value="1"/>
</dbReference>
<dbReference type="InterPro" id="IPR010173">
    <property type="entry name" value="CRISPR-assoc_Csm5"/>
</dbReference>
<dbReference type="AlphaFoldDB" id="A0A7V3ZH56"/>
<comment type="caution">
    <text evidence="8">The sequence shown here is derived from an EMBL/GenBank/DDBJ whole genome shotgun (WGS) entry which is preliminary data.</text>
</comment>
<protein>
    <recommendedName>
        <fullName evidence="3">CRISPR system Cms protein Csm5</fullName>
    </recommendedName>
    <alternativeName>
        <fullName evidence="6">CRISPR type III A-associated protein Csm5</fullName>
    </alternativeName>
</protein>
<reference evidence="8" key="1">
    <citation type="journal article" date="2020" name="mSystems">
        <title>Genome- and Community-Level Interaction Insights into Carbon Utilization and Element Cycling Functions of Hydrothermarchaeota in Hydrothermal Sediment.</title>
        <authorList>
            <person name="Zhou Z."/>
            <person name="Liu Y."/>
            <person name="Xu W."/>
            <person name="Pan J."/>
            <person name="Luo Z.H."/>
            <person name="Li M."/>
        </authorList>
    </citation>
    <scope>NUCLEOTIDE SEQUENCE [LARGE SCALE GENOMIC DNA]</scope>
    <source>
        <strain evidence="8">SpSt-70</strain>
    </source>
</reference>
<evidence type="ECO:0000259" key="7">
    <source>
        <dbReference type="Pfam" id="PF03787"/>
    </source>
</evidence>
<dbReference type="Pfam" id="PF03787">
    <property type="entry name" value="RAMPs"/>
    <property type="match status" value="1"/>
</dbReference>
<evidence type="ECO:0000256" key="5">
    <source>
        <dbReference type="ARBA" id="ARBA00023118"/>
    </source>
</evidence>
<keyword evidence="5" id="KW-0051">Antiviral defense</keyword>
<comment type="similarity">
    <text evidence="2">Belongs to the CRISPR-associated Csm5 family.</text>
</comment>
<proteinExistence type="inferred from homology"/>